<dbReference type="GO" id="GO:0020037">
    <property type="term" value="F:heme binding"/>
    <property type="evidence" value="ECO:0007669"/>
    <property type="project" value="InterPro"/>
</dbReference>
<dbReference type="AlphaFoldDB" id="D0E503"/>
<dbReference type="GO" id="GO:0005506">
    <property type="term" value="F:iron ion binding"/>
    <property type="evidence" value="ECO:0007669"/>
    <property type="project" value="InterPro"/>
</dbReference>
<name>D0E503_9ACTN</name>
<proteinExistence type="predicted"/>
<dbReference type="InterPro" id="IPR036396">
    <property type="entry name" value="Cyt_P450_sf"/>
</dbReference>
<feature type="non-terminal residue" evidence="1">
    <location>
        <position position="1"/>
    </location>
</feature>
<evidence type="ECO:0000313" key="1">
    <source>
        <dbReference type="EMBL" id="ACW82532.1"/>
    </source>
</evidence>
<protein>
    <submittedName>
        <fullName evidence="1">Cytochrome P450 hydroxlase</fullName>
    </submittedName>
</protein>
<reference evidence="1" key="1">
    <citation type="journal article" date="2009" name="Curr. Microbiol.">
        <title>Diversities within genotypes, bioactivity and biosynthetic genes of endophytic actinomycetes isolated from three pharmaceutical plants.</title>
        <authorList>
            <person name="Wu Y."/>
            <person name="Lu C."/>
            <person name="Qian X."/>
            <person name="Huang Y."/>
            <person name="Shen Y."/>
        </authorList>
    </citation>
    <scope>NUCLEOTIDE SEQUENCE</scope>
    <source>
        <strain evidence="1">A00053</strain>
    </source>
</reference>
<accession>D0E503</accession>
<dbReference type="GO" id="GO:0016705">
    <property type="term" value="F:oxidoreductase activity, acting on paired donors, with incorporation or reduction of molecular oxygen"/>
    <property type="evidence" value="ECO:0007669"/>
    <property type="project" value="InterPro"/>
</dbReference>
<dbReference type="Gene3D" id="1.10.630.10">
    <property type="entry name" value="Cytochrome P450"/>
    <property type="match status" value="1"/>
</dbReference>
<sequence length="121" mass="12817">GGDPAVEELLRDFTIAETAVSGFATADVAIGVHLLREAGGIVPRLSGAGNHDEVFVGNPAFDPSERGGHHVVGHGIGVHRHDAQNLARLELPDLHDTLFHPECLRLDAVPVDGPYIKHDAV</sequence>
<organism evidence="1">
    <name type="scientific">Streptomyces sp. A00053</name>
    <dbReference type="NCBI Taxonomy" id="540042"/>
    <lineage>
        <taxon>Bacteria</taxon>
        <taxon>Bacillati</taxon>
        <taxon>Actinomycetota</taxon>
        <taxon>Actinomycetes</taxon>
        <taxon>Kitasatosporales</taxon>
        <taxon>Streptomycetaceae</taxon>
        <taxon>Streptomyces</taxon>
    </lineage>
</organism>
<feature type="non-terminal residue" evidence="1">
    <location>
        <position position="121"/>
    </location>
</feature>
<dbReference type="EMBL" id="GQ340801">
    <property type="protein sequence ID" value="ACW82532.1"/>
    <property type="molecule type" value="Genomic_DNA"/>
</dbReference>
<dbReference type="GO" id="GO:0004497">
    <property type="term" value="F:monooxygenase activity"/>
    <property type="evidence" value="ECO:0007669"/>
    <property type="project" value="InterPro"/>
</dbReference>